<dbReference type="Pfam" id="PF10282">
    <property type="entry name" value="Lactonase"/>
    <property type="match status" value="1"/>
</dbReference>
<name>A0A0C2SCI1_AMAMK</name>
<evidence type="ECO:0000313" key="3">
    <source>
        <dbReference type="Proteomes" id="UP000054549"/>
    </source>
</evidence>
<dbReference type="InterPro" id="IPR011048">
    <property type="entry name" value="Haem_d1_sf"/>
</dbReference>
<dbReference type="InterPro" id="IPR019405">
    <property type="entry name" value="Lactonase_7-beta_prop"/>
</dbReference>
<dbReference type="STRING" id="946122.A0A0C2SCI1"/>
<evidence type="ECO:0000256" key="1">
    <source>
        <dbReference type="ARBA" id="ARBA00005564"/>
    </source>
</evidence>
<dbReference type="PANTHER" id="PTHR30344">
    <property type="entry name" value="6-PHOSPHOGLUCONOLACTONASE-RELATED"/>
    <property type="match status" value="1"/>
</dbReference>
<evidence type="ECO:0008006" key="4">
    <source>
        <dbReference type="Google" id="ProtNLM"/>
    </source>
</evidence>
<dbReference type="InterPro" id="IPR015943">
    <property type="entry name" value="WD40/YVTN_repeat-like_dom_sf"/>
</dbReference>
<organism evidence="2 3">
    <name type="scientific">Amanita muscaria (strain Koide BX008)</name>
    <dbReference type="NCBI Taxonomy" id="946122"/>
    <lineage>
        <taxon>Eukaryota</taxon>
        <taxon>Fungi</taxon>
        <taxon>Dikarya</taxon>
        <taxon>Basidiomycota</taxon>
        <taxon>Agaricomycotina</taxon>
        <taxon>Agaricomycetes</taxon>
        <taxon>Agaricomycetidae</taxon>
        <taxon>Agaricales</taxon>
        <taxon>Pluteineae</taxon>
        <taxon>Amanitaceae</taxon>
        <taxon>Amanita</taxon>
    </lineage>
</organism>
<dbReference type="Gene3D" id="2.130.10.10">
    <property type="entry name" value="YVTN repeat-like/Quinoprotein amine dehydrogenase"/>
    <property type="match status" value="1"/>
</dbReference>
<feature type="non-terminal residue" evidence="2">
    <location>
        <position position="319"/>
    </location>
</feature>
<accession>A0A0C2SCI1</accession>
<evidence type="ECO:0000313" key="2">
    <source>
        <dbReference type="EMBL" id="KIL60635.1"/>
    </source>
</evidence>
<feature type="non-terminal residue" evidence="2">
    <location>
        <position position="1"/>
    </location>
</feature>
<sequence length="319" mass="34488">TTMSHRILVSSNSHVISTLLFDPSSKSLSVEHELQIGYHPSWITPYPGDNSLIFTGVEHLKGEIAAVKIDETGKGVVVKKITSGGSDPCSLLATDDALYVANYTAGGVAIVPISSSPPYLSSSPAYMLEMSGTGPNKDRQETSHPHESVLVEDYNELLVPDLGADKVWRFKKESKDGGKWKVAGSVAYEPGSGPRHIVFREGFLYTLCELSNTLVKHRLPALPSEPEHIANAPTITAIPPPNAMFAAEILLPNPNSTFPTPYVYVSNRDDPSPEGDSISIFSIEEPGKLVLVNEVRTGLKHVRGMQFGGQDDKWLIVGG</sequence>
<dbReference type="PANTHER" id="PTHR30344:SF7">
    <property type="entry name" value="DUF2415 DOMAIN-CONTAINING PROTEIN"/>
    <property type="match status" value="1"/>
</dbReference>
<dbReference type="OrthoDB" id="9972196at2759"/>
<dbReference type="HOGENOM" id="CLU_038716_1_0_1"/>
<protein>
    <recommendedName>
        <fullName evidence="4">Isomerase YbhE</fullName>
    </recommendedName>
</protein>
<gene>
    <name evidence="2" type="ORF">M378DRAFT_167864</name>
</gene>
<dbReference type="Proteomes" id="UP000054549">
    <property type="component" value="Unassembled WGS sequence"/>
</dbReference>
<comment type="similarity">
    <text evidence="1">Belongs to the cycloisomerase 2 family.</text>
</comment>
<dbReference type="InParanoid" id="A0A0C2SCI1"/>
<dbReference type="EMBL" id="KN818295">
    <property type="protein sequence ID" value="KIL60635.1"/>
    <property type="molecule type" value="Genomic_DNA"/>
</dbReference>
<dbReference type="AlphaFoldDB" id="A0A0C2SCI1"/>
<dbReference type="GO" id="GO:0017057">
    <property type="term" value="F:6-phosphogluconolactonase activity"/>
    <property type="evidence" value="ECO:0007669"/>
    <property type="project" value="TreeGrafter"/>
</dbReference>
<dbReference type="InterPro" id="IPR050282">
    <property type="entry name" value="Cycloisomerase_2"/>
</dbReference>
<proteinExistence type="inferred from homology"/>
<reference evidence="2 3" key="1">
    <citation type="submission" date="2014-04" db="EMBL/GenBank/DDBJ databases">
        <title>Evolutionary Origins and Diversification of the Mycorrhizal Mutualists.</title>
        <authorList>
            <consortium name="DOE Joint Genome Institute"/>
            <consortium name="Mycorrhizal Genomics Consortium"/>
            <person name="Kohler A."/>
            <person name="Kuo A."/>
            <person name="Nagy L.G."/>
            <person name="Floudas D."/>
            <person name="Copeland A."/>
            <person name="Barry K.W."/>
            <person name="Cichocki N."/>
            <person name="Veneault-Fourrey C."/>
            <person name="LaButti K."/>
            <person name="Lindquist E.A."/>
            <person name="Lipzen A."/>
            <person name="Lundell T."/>
            <person name="Morin E."/>
            <person name="Murat C."/>
            <person name="Riley R."/>
            <person name="Ohm R."/>
            <person name="Sun H."/>
            <person name="Tunlid A."/>
            <person name="Henrissat B."/>
            <person name="Grigoriev I.V."/>
            <person name="Hibbett D.S."/>
            <person name="Martin F."/>
        </authorList>
    </citation>
    <scope>NUCLEOTIDE SEQUENCE [LARGE SCALE GENOMIC DNA]</scope>
    <source>
        <strain evidence="2 3">Koide BX008</strain>
    </source>
</reference>
<keyword evidence="3" id="KW-1185">Reference proteome</keyword>
<dbReference type="SUPFAM" id="SSF51004">
    <property type="entry name" value="C-terminal (heme d1) domain of cytochrome cd1-nitrite reductase"/>
    <property type="match status" value="1"/>
</dbReference>